<name>A0A816NVQ4_BRANA</name>
<dbReference type="AlphaFoldDB" id="A0A816NVQ4"/>
<accession>A0A816NVQ4</accession>
<evidence type="ECO:0000313" key="1">
    <source>
        <dbReference type="EMBL" id="CAF2040760.1"/>
    </source>
</evidence>
<protein>
    <submittedName>
        <fullName evidence="1">(rape) hypothetical protein</fullName>
    </submittedName>
</protein>
<sequence length="134" mass="14932">MAEGCLLDPQRLIRRSFVGLQIRKQAVKQVGEDEFTGKVQINKNNTKKRHVMLDAKCDHREKTKKTLSKDSAGCSQQADTIDDAKKKVADTNDVYTNTVATADANINIARSHEVETAAIIFDVKDQDPSELDMV</sequence>
<organism evidence="1">
    <name type="scientific">Brassica napus</name>
    <name type="common">Rape</name>
    <dbReference type="NCBI Taxonomy" id="3708"/>
    <lineage>
        <taxon>Eukaryota</taxon>
        <taxon>Viridiplantae</taxon>
        <taxon>Streptophyta</taxon>
        <taxon>Embryophyta</taxon>
        <taxon>Tracheophyta</taxon>
        <taxon>Spermatophyta</taxon>
        <taxon>Magnoliopsida</taxon>
        <taxon>eudicotyledons</taxon>
        <taxon>Gunneridae</taxon>
        <taxon>Pentapetalae</taxon>
        <taxon>rosids</taxon>
        <taxon>malvids</taxon>
        <taxon>Brassicales</taxon>
        <taxon>Brassicaceae</taxon>
        <taxon>Brassiceae</taxon>
        <taxon>Brassica</taxon>
    </lineage>
</organism>
<proteinExistence type="predicted"/>
<reference evidence="1" key="1">
    <citation type="submission" date="2021-01" db="EMBL/GenBank/DDBJ databases">
        <authorList>
            <consortium name="Genoscope - CEA"/>
            <person name="William W."/>
        </authorList>
    </citation>
    <scope>NUCLEOTIDE SEQUENCE</scope>
</reference>
<dbReference type="EMBL" id="HG994363">
    <property type="protein sequence ID" value="CAF2040760.1"/>
    <property type="molecule type" value="Genomic_DNA"/>
</dbReference>
<gene>
    <name evidence="1" type="ORF">DARMORV10_A09P18280.1</name>
</gene>
<feature type="non-terminal residue" evidence="1">
    <location>
        <position position="134"/>
    </location>
</feature>
<dbReference type="Proteomes" id="UP001295469">
    <property type="component" value="Chromosome A09"/>
</dbReference>